<dbReference type="EMBL" id="BAAAGA010000005">
    <property type="protein sequence ID" value="GAA0623104.1"/>
    <property type="molecule type" value="Genomic_DNA"/>
</dbReference>
<gene>
    <name evidence="2" type="ORF">GCM10009422_18910</name>
</gene>
<sequence length="127" mass="13149">MLSLTLALTSALMVQTASAAAPQATDSLTAQTEEVMALVNRMFATLGTCERVLPPEVGEQLRAGLADENDPDSQVVLQSLMATYDAGKASPEAATITQGQCLARINAIGAEMNVLKAELEATVAAAQ</sequence>
<dbReference type="Proteomes" id="UP001501352">
    <property type="component" value="Unassembled WGS sequence"/>
</dbReference>
<keyword evidence="3" id="KW-1185">Reference proteome</keyword>
<organism evidence="2 3">
    <name type="scientific">Brevundimonas kwangchunensis</name>
    <dbReference type="NCBI Taxonomy" id="322163"/>
    <lineage>
        <taxon>Bacteria</taxon>
        <taxon>Pseudomonadati</taxon>
        <taxon>Pseudomonadota</taxon>
        <taxon>Alphaproteobacteria</taxon>
        <taxon>Caulobacterales</taxon>
        <taxon>Caulobacteraceae</taxon>
        <taxon>Brevundimonas</taxon>
    </lineage>
</organism>
<reference evidence="2 3" key="1">
    <citation type="journal article" date="2019" name="Int. J. Syst. Evol. Microbiol.">
        <title>The Global Catalogue of Microorganisms (GCM) 10K type strain sequencing project: providing services to taxonomists for standard genome sequencing and annotation.</title>
        <authorList>
            <consortium name="The Broad Institute Genomics Platform"/>
            <consortium name="The Broad Institute Genome Sequencing Center for Infectious Disease"/>
            <person name="Wu L."/>
            <person name="Ma J."/>
        </authorList>
    </citation>
    <scope>NUCLEOTIDE SEQUENCE [LARGE SCALE GENOMIC DNA]</scope>
    <source>
        <strain evidence="2 3">JCM 12928</strain>
    </source>
</reference>
<evidence type="ECO:0000313" key="2">
    <source>
        <dbReference type="EMBL" id="GAA0623104.1"/>
    </source>
</evidence>
<feature type="signal peptide" evidence="1">
    <location>
        <begin position="1"/>
        <end position="19"/>
    </location>
</feature>
<protein>
    <submittedName>
        <fullName evidence="2">Uncharacterized protein</fullName>
    </submittedName>
</protein>
<keyword evidence="1" id="KW-0732">Signal</keyword>
<proteinExistence type="predicted"/>
<comment type="caution">
    <text evidence="2">The sequence shown here is derived from an EMBL/GenBank/DDBJ whole genome shotgun (WGS) entry which is preliminary data.</text>
</comment>
<accession>A0ABN1GXW1</accession>
<evidence type="ECO:0000256" key="1">
    <source>
        <dbReference type="SAM" id="SignalP"/>
    </source>
</evidence>
<feature type="chain" id="PRO_5047162678" evidence="1">
    <location>
        <begin position="20"/>
        <end position="127"/>
    </location>
</feature>
<evidence type="ECO:0000313" key="3">
    <source>
        <dbReference type="Proteomes" id="UP001501352"/>
    </source>
</evidence>
<dbReference type="RefSeq" id="WP_343793093.1">
    <property type="nucleotide sequence ID" value="NZ_BAAAGA010000005.1"/>
</dbReference>
<name>A0ABN1GXW1_9CAUL</name>